<accession>A0A8T7LXH6</accession>
<dbReference type="EC" id="3.5.1.2" evidence="2"/>
<keyword evidence="1 2" id="KW-0315">Glutamine amidotransferase</keyword>
<dbReference type="EMBL" id="JACATZ010000001">
    <property type="protein sequence ID" value="NWJ45577.1"/>
    <property type="molecule type" value="Genomic_DNA"/>
</dbReference>
<protein>
    <recommendedName>
        <fullName evidence="2">Lipid II isoglutaminyl synthase (glutamine-hydrolyzing) subunit GatD</fullName>
        <ecNumber evidence="2">6.3.5.13</ecNumber>
    </recommendedName>
    <alternativeName>
        <fullName evidence="2">Lipid II isoglutaminyl synthase glutaminase subunit</fullName>
        <ecNumber evidence="2">3.5.1.2</ecNumber>
    </alternativeName>
</protein>
<evidence type="ECO:0000259" key="3">
    <source>
        <dbReference type="Pfam" id="PF07685"/>
    </source>
</evidence>
<evidence type="ECO:0000313" key="7">
    <source>
        <dbReference type="Proteomes" id="UP001431572"/>
    </source>
</evidence>
<comment type="catalytic activity">
    <reaction evidence="2">
        <text>beta-D-GlcNAc-(1-&gt;4)-Mur2Ac(oyl-L-Ala-gamma-D-Glu-L-Lys-D-Ala-D-Ala)-di-trans,octa-cis-undecaprenyl diphosphate + L-glutamine + ATP + H2O = beta-D-GlcNAc-(1-&gt;4)-Mur2Ac(oyl-L-Ala-D-isoglutaminyl-L-Lys-D-Ala-D-Ala)-di-trans,octa-cis-undecaprenyl diphosphate + L-glutamate + ADP + phosphate + H(+)</text>
        <dbReference type="Rhea" id="RHEA:57928"/>
        <dbReference type="ChEBI" id="CHEBI:15377"/>
        <dbReference type="ChEBI" id="CHEBI:15378"/>
        <dbReference type="ChEBI" id="CHEBI:29985"/>
        <dbReference type="ChEBI" id="CHEBI:30616"/>
        <dbReference type="ChEBI" id="CHEBI:43474"/>
        <dbReference type="ChEBI" id="CHEBI:58359"/>
        <dbReference type="ChEBI" id="CHEBI:60033"/>
        <dbReference type="ChEBI" id="CHEBI:62233"/>
        <dbReference type="ChEBI" id="CHEBI:456216"/>
        <dbReference type="EC" id="6.3.5.13"/>
    </reaction>
</comment>
<dbReference type="SUPFAM" id="SSF52317">
    <property type="entry name" value="Class I glutamine amidotransferase-like"/>
    <property type="match status" value="1"/>
</dbReference>
<dbReference type="PANTHER" id="PTHR21343:SF9">
    <property type="entry name" value="LIPID II ISOGLUTAMINYL SYNTHASE (GLUTAMINE-HYDROLYZING) SUBUNIT GATD"/>
    <property type="match status" value="1"/>
</dbReference>
<dbReference type="InterPro" id="IPR033949">
    <property type="entry name" value="CobQ_GATase1"/>
</dbReference>
<evidence type="ECO:0000313" key="5">
    <source>
        <dbReference type="EMBL" id="WJW67450.1"/>
    </source>
</evidence>
<comment type="similarity">
    <text evidence="2">Belongs to the CobB/CobQ family. GatD subfamily.</text>
</comment>
<dbReference type="RefSeq" id="WP_341469343.1">
    <property type="nucleotide sequence ID" value="NZ_CP128399.1"/>
</dbReference>
<keyword evidence="2" id="KW-0133">Cell shape</keyword>
<evidence type="ECO:0000313" key="6">
    <source>
        <dbReference type="Proteomes" id="UP000521676"/>
    </source>
</evidence>
<proteinExistence type="inferred from homology"/>
<keyword evidence="7" id="KW-1185">Reference proteome</keyword>
<feature type="binding site" evidence="2">
    <location>
        <position position="128"/>
    </location>
    <ligand>
        <name>substrate</name>
    </ligand>
</feature>
<dbReference type="PANTHER" id="PTHR21343">
    <property type="entry name" value="DETHIOBIOTIN SYNTHETASE"/>
    <property type="match status" value="1"/>
</dbReference>
<keyword evidence="2" id="KW-0378">Hydrolase</keyword>
<dbReference type="Pfam" id="PF07685">
    <property type="entry name" value="GATase_3"/>
    <property type="match status" value="1"/>
</dbReference>
<dbReference type="GO" id="GO:0008360">
    <property type="term" value="P:regulation of cell shape"/>
    <property type="evidence" value="ECO:0007669"/>
    <property type="project" value="UniProtKB-KW"/>
</dbReference>
<keyword evidence="2" id="KW-0573">Peptidoglycan synthesis</keyword>
<evidence type="ECO:0000313" key="4">
    <source>
        <dbReference type="EMBL" id="NWJ45577.1"/>
    </source>
</evidence>
<keyword evidence="2" id="KW-0961">Cell wall biogenesis/degradation</keyword>
<name>A0A8T7LXH6_9CHLR</name>
<dbReference type="GO" id="GO:0004359">
    <property type="term" value="F:glutaminase activity"/>
    <property type="evidence" value="ECO:0007669"/>
    <property type="project" value="UniProtKB-UniRule"/>
</dbReference>
<dbReference type="GO" id="GO:0009236">
    <property type="term" value="P:cobalamin biosynthetic process"/>
    <property type="evidence" value="ECO:0007669"/>
    <property type="project" value="InterPro"/>
</dbReference>
<keyword evidence="2" id="KW-0436">Ligase</keyword>
<dbReference type="GO" id="GO:0140282">
    <property type="term" value="F:carbon-nitrogen ligase activity on lipid II"/>
    <property type="evidence" value="ECO:0007669"/>
    <property type="project" value="UniProtKB-UniRule"/>
</dbReference>
<dbReference type="EMBL" id="CP128399">
    <property type="protein sequence ID" value="WJW67450.1"/>
    <property type="molecule type" value="Genomic_DNA"/>
</dbReference>
<dbReference type="InterPro" id="IPR011698">
    <property type="entry name" value="GATase_3"/>
</dbReference>
<feature type="domain" description="CobB/CobQ-like glutamine amidotransferase" evidence="3">
    <location>
        <begin position="4"/>
        <end position="197"/>
    </location>
</feature>
<organism evidence="4 6">
    <name type="scientific">Candidatus Chlorohelix allophototropha</name>
    <dbReference type="NCBI Taxonomy" id="3003348"/>
    <lineage>
        <taxon>Bacteria</taxon>
        <taxon>Bacillati</taxon>
        <taxon>Chloroflexota</taxon>
        <taxon>Chloroflexia</taxon>
        <taxon>Candidatus Chloroheliales</taxon>
        <taxon>Candidatus Chloroheliaceae</taxon>
        <taxon>Candidatus Chlorohelix</taxon>
    </lineage>
</organism>
<dbReference type="Gene3D" id="3.40.50.880">
    <property type="match status" value="1"/>
</dbReference>
<dbReference type="AlphaFoldDB" id="A0A8T7LXH6"/>
<comment type="subunit">
    <text evidence="2">Forms a heterodimer with MurT.</text>
</comment>
<dbReference type="Proteomes" id="UP000521676">
    <property type="component" value="Unassembled WGS sequence"/>
</dbReference>
<dbReference type="InterPro" id="IPR043702">
    <property type="entry name" value="Lipid_II_synth_GatD"/>
</dbReference>
<dbReference type="PROSITE" id="PS51274">
    <property type="entry name" value="GATASE_COBBQ"/>
    <property type="match status" value="1"/>
</dbReference>
<comment type="function">
    <text evidence="2">The lipid II isoglutaminyl synthase complex catalyzes the formation of alpha-D-isoglutamine in the cell wall lipid II stem peptide. The GatD subunit catalyzes the hydrolysis of glutamine to glutamate and ammonia. The resulting ammonia molecule is channeled to the active site of MurT.</text>
</comment>
<feature type="active site" description="Nucleophile" evidence="2">
    <location>
        <position position="94"/>
    </location>
</feature>
<reference evidence="4 6" key="1">
    <citation type="submission" date="2020-06" db="EMBL/GenBank/DDBJ databases">
        <title>Anoxygenic phototrophic Chloroflexota member uses a Type I reaction center.</title>
        <authorList>
            <person name="Tsuji J.M."/>
            <person name="Shaw N.A."/>
            <person name="Nagashima S."/>
            <person name="Venkiteswaran J."/>
            <person name="Schiff S.L."/>
            <person name="Hanada S."/>
            <person name="Tank M."/>
            <person name="Neufeld J.D."/>
        </authorList>
    </citation>
    <scope>NUCLEOTIDE SEQUENCE [LARGE SCALE GENOMIC DNA]</scope>
    <source>
        <strain evidence="4">L227-S17</strain>
    </source>
</reference>
<dbReference type="InterPro" id="IPR029062">
    <property type="entry name" value="Class_I_gatase-like"/>
</dbReference>
<comment type="pathway">
    <text evidence="2">Cell wall biogenesis; peptidoglycan biosynthesis.</text>
</comment>
<dbReference type="EC" id="6.3.5.13" evidence="2"/>
<reference evidence="5" key="2">
    <citation type="journal article" date="2024" name="Nature">
        <title>Anoxygenic phototroph of the Chloroflexota uses a type I reaction centre.</title>
        <authorList>
            <person name="Tsuji J.M."/>
            <person name="Shaw N.A."/>
            <person name="Nagashima S."/>
            <person name="Venkiteswaran J.J."/>
            <person name="Schiff S.L."/>
            <person name="Watanabe T."/>
            <person name="Fukui M."/>
            <person name="Hanada S."/>
            <person name="Tank M."/>
            <person name="Neufeld J.D."/>
        </authorList>
    </citation>
    <scope>NUCLEOTIDE SEQUENCE</scope>
    <source>
        <strain evidence="5">L227-S17</strain>
    </source>
</reference>
<evidence type="ECO:0000256" key="1">
    <source>
        <dbReference type="ARBA" id="ARBA00022962"/>
    </source>
</evidence>
<gene>
    <name evidence="2" type="primary">gatD</name>
    <name evidence="4" type="ORF">HXX08_06840</name>
    <name evidence="5" type="ORF">OZ401_000716</name>
</gene>
<sequence>MKLEIAFLYHDLMNIYGDRGNIITLVQRCQMRGIEAAVSSLTIGDSIDPEKYDLYFFGGGQDREQYAVADDLQGKKGEMLLKAIEYGAVSLNICGGYQLMGHYYQPDDGPKLPGIGALDVHTVAGNRRFIGNVVVDTEWGELVGFENHSGLSYIGAKARPLGKSVVGYGNNGQDGFEGAVQGKVYGCYLHGSLLPKNPRFADLLITQALERRYGKVELPPLDDGIELQAHAAAIKRAKETH</sequence>
<dbReference type="GO" id="GO:0071555">
    <property type="term" value="P:cell wall organization"/>
    <property type="evidence" value="ECO:0007669"/>
    <property type="project" value="UniProtKB-KW"/>
</dbReference>
<dbReference type="GO" id="GO:0009252">
    <property type="term" value="P:peptidoglycan biosynthetic process"/>
    <property type="evidence" value="ECO:0007669"/>
    <property type="project" value="UniProtKB-UniRule"/>
</dbReference>
<comment type="catalytic activity">
    <reaction evidence="2">
        <text>L-glutamine + H2O = L-glutamate + NH4(+)</text>
        <dbReference type="Rhea" id="RHEA:15889"/>
        <dbReference type="ChEBI" id="CHEBI:15377"/>
        <dbReference type="ChEBI" id="CHEBI:28938"/>
        <dbReference type="ChEBI" id="CHEBI:29985"/>
        <dbReference type="ChEBI" id="CHEBI:58359"/>
        <dbReference type="EC" id="3.5.1.2"/>
    </reaction>
</comment>
<feature type="active site" evidence="2">
    <location>
        <position position="190"/>
    </location>
</feature>
<dbReference type="HAMAP" id="MF_02213">
    <property type="entry name" value="Lipid_II_synth_GatD"/>
    <property type="match status" value="1"/>
</dbReference>
<evidence type="ECO:0000256" key="2">
    <source>
        <dbReference type="HAMAP-Rule" id="MF_02213"/>
    </source>
</evidence>
<dbReference type="Proteomes" id="UP001431572">
    <property type="component" value="Chromosome 1"/>
</dbReference>
<dbReference type="CDD" id="cd01750">
    <property type="entry name" value="GATase1_CobQ"/>
    <property type="match status" value="1"/>
</dbReference>